<dbReference type="PANTHER" id="PTHR36313">
    <property type="entry name" value="ROOT MERISTEM GROWTH FACTOR 2"/>
    <property type="match status" value="1"/>
</dbReference>
<sequence length="90" mass="10027">MAAFTEKELLENASTATSADNKIGGRKMAPHKHKVVRQLATKDGKWGSNMEYKQSRVGHFPEDHEADDASGFVAFNADYHAPRHHPPKNN</sequence>
<name>A0A8K0GMF8_9ROSA</name>
<evidence type="ECO:0000256" key="1">
    <source>
        <dbReference type="SAM" id="MobiDB-lite"/>
    </source>
</evidence>
<feature type="compositionally biased region" description="Basic residues" evidence="1">
    <location>
        <begin position="24"/>
        <end position="33"/>
    </location>
</feature>
<reference evidence="2" key="1">
    <citation type="submission" date="2020-03" db="EMBL/GenBank/DDBJ databases">
        <title>A high-quality chromosome-level genome assembly of a woody plant with both climbing and erect habits, Rhamnella rubrinervis.</title>
        <authorList>
            <person name="Lu Z."/>
            <person name="Yang Y."/>
            <person name="Zhu X."/>
            <person name="Sun Y."/>
        </authorList>
    </citation>
    <scope>NUCLEOTIDE SEQUENCE</scope>
    <source>
        <strain evidence="2">BYM</strain>
        <tissue evidence="2">Leaf</tissue>
    </source>
</reference>
<dbReference type="OrthoDB" id="994020at2759"/>
<protein>
    <submittedName>
        <fullName evidence="2">Uncharacterized protein</fullName>
    </submittedName>
</protein>
<dbReference type="GO" id="GO:0010628">
    <property type="term" value="P:positive regulation of gene expression"/>
    <property type="evidence" value="ECO:0007669"/>
    <property type="project" value="TreeGrafter"/>
</dbReference>
<dbReference type="PANTHER" id="PTHR36313:SF1">
    <property type="entry name" value="PROTEIN GOLVEN 11-RELATED"/>
    <property type="match status" value="1"/>
</dbReference>
<dbReference type="GO" id="GO:0005615">
    <property type="term" value="C:extracellular space"/>
    <property type="evidence" value="ECO:0007669"/>
    <property type="project" value="TreeGrafter"/>
</dbReference>
<proteinExistence type="predicted"/>
<dbReference type="EMBL" id="VOIH02000012">
    <property type="protein sequence ID" value="KAF3431649.1"/>
    <property type="molecule type" value="Genomic_DNA"/>
</dbReference>
<feature type="region of interest" description="Disordered" evidence="1">
    <location>
        <begin position="1"/>
        <end position="33"/>
    </location>
</feature>
<dbReference type="GO" id="GO:0008083">
    <property type="term" value="F:growth factor activity"/>
    <property type="evidence" value="ECO:0007669"/>
    <property type="project" value="InterPro"/>
</dbReference>
<keyword evidence="3" id="KW-1185">Reference proteome</keyword>
<feature type="compositionally biased region" description="Basic and acidic residues" evidence="1">
    <location>
        <begin position="1"/>
        <end position="10"/>
    </location>
</feature>
<dbReference type="InterPro" id="IPR038804">
    <property type="entry name" value="RGF3"/>
</dbReference>
<evidence type="ECO:0000313" key="3">
    <source>
        <dbReference type="Proteomes" id="UP000796880"/>
    </source>
</evidence>
<dbReference type="GO" id="GO:0008284">
    <property type="term" value="P:positive regulation of cell population proliferation"/>
    <property type="evidence" value="ECO:0007669"/>
    <property type="project" value="TreeGrafter"/>
</dbReference>
<organism evidence="2 3">
    <name type="scientific">Rhamnella rubrinervis</name>
    <dbReference type="NCBI Taxonomy" id="2594499"/>
    <lineage>
        <taxon>Eukaryota</taxon>
        <taxon>Viridiplantae</taxon>
        <taxon>Streptophyta</taxon>
        <taxon>Embryophyta</taxon>
        <taxon>Tracheophyta</taxon>
        <taxon>Spermatophyta</taxon>
        <taxon>Magnoliopsida</taxon>
        <taxon>eudicotyledons</taxon>
        <taxon>Gunneridae</taxon>
        <taxon>Pentapetalae</taxon>
        <taxon>rosids</taxon>
        <taxon>fabids</taxon>
        <taxon>Rosales</taxon>
        <taxon>Rhamnaceae</taxon>
        <taxon>rhamnoid group</taxon>
        <taxon>Rhamneae</taxon>
        <taxon>Rhamnella</taxon>
    </lineage>
</organism>
<evidence type="ECO:0000313" key="2">
    <source>
        <dbReference type="EMBL" id="KAF3431649.1"/>
    </source>
</evidence>
<dbReference type="AlphaFoldDB" id="A0A8K0GMF8"/>
<comment type="caution">
    <text evidence="2">The sequence shown here is derived from an EMBL/GenBank/DDBJ whole genome shotgun (WGS) entry which is preliminary data.</text>
</comment>
<dbReference type="GO" id="GO:0010082">
    <property type="term" value="P:regulation of root meristem growth"/>
    <property type="evidence" value="ECO:0007669"/>
    <property type="project" value="InterPro"/>
</dbReference>
<dbReference type="Proteomes" id="UP000796880">
    <property type="component" value="Unassembled WGS sequence"/>
</dbReference>
<gene>
    <name evidence="2" type="ORF">FNV43_RR26380</name>
</gene>
<dbReference type="GO" id="GO:0030154">
    <property type="term" value="P:cell differentiation"/>
    <property type="evidence" value="ECO:0007669"/>
    <property type="project" value="TreeGrafter"/>
</dbReference>
<accession>A0A8K0GMF8</accession>